<proteinExistence type="predicted"/>
<evidence type="ECO:0000313" key="2">
    <source>
        <dbReference type="Proteomes" id="UP000076088"/>
    </source>
</evidence>
<reference evidence="1 2" key="2">
    <citation type="journal article" date="2016" name="Genome Announc.">
        <title>Complete Genome Sequence of Sphingopyxis macrogoltabida Strain 203N (NBRC 111659), a Polyethylene Glycol Degrader.</title>
        <authorList>
            <person name="Ohtsubo Y."/>
            <person name="Nonoyama S."/>
            <person name="Nagata Y."/>
            <person name="Numata M."/>
            <person name="Tsuchikane K."/>
            <person name="Hosoyama A."/>
            <person name="Yamazoe A."/>
            <person name="Tsuda M."/>
            <person name="Fujita N."/>
            <person name="Kawai F."/>
        </authorList>
    </citation>
    <scope>NUCLEOTIDE SEQUENCE [LARGE SCALE GENOMIC DNA]</scope>
    <source>
        <strain evidence="1 2">203N</strain>
    </source>
</reference>
<accession>A0AAC9FGK5</accession>
<sequence>MSRYQAQVAEQNKVLVRENAADAIVQGQEQQRQLGREVAARVGSQEARMAANNVDITTGSAARVIADTRMVGAEDSAAISENVRRRIKGLQVDAWNIESEKRAAKAEGKQALVAAGFGAATTLLGGAQQYSKFRSGAKG</sequence>
<dbReference type="AlphaFoldDB" id="A0AAC9FGK5"/>
<protein>
    <submittedName>
        <fullName evidence="1">Uncharacterized protein</fullName>
    </submittedName>
</protein>
<dbReference type="EMBL" id="CP013344">
    <property type="protein sequence ID" value="AMU91613.1"/>
    <property type="molecule type" value="Genomic_DNA"/>
</dbReference>
<organism evidence="1 2">
    <name type="scientific">Sphingopyxis macrogoltabida</name>
    <name type="common">Sphingomonas macrogoltabidus</name>
    <dbReference type="NCBI Taxonomy" id="33050"/>
    <lineage>
        <taxon>Bacteria</taxon>
        <taxon>Pseudomonadati</taxon>
        <taxon>Pseudomonadota</taxon>
        <taxon>Alphaproteobacteria</taxon>
        <taxon>Sphingomonadales</taxon>
        <taxon>Sphingomonadaceae</taxon>
        <taxon>Sphingopyxis</taxon>
    </lineage>
</organism>
<evidence type="ECO:0000313" key="1">
    <source>
        <dbReference type="EMBL" id="AMU91613.1"/>
    </source>
</evidence>
<dbReference type="Proteomes" id="UP000076088">
    <property type="component" value="Chromosome"/>
</dbReference>
<gene>
    <name evidence="1" type="ORF">ATM17_21595</name>
</gene>
<keyword evidence="2" id="KW-1185">Reference proteome</keyword>
<name>A0AAC9FGK5_SPHMC</name>
<reference evidence="2" key="1">
    <citation type="submission" date="2015-11" db="EMBL/GenBank/DDBJ databases">
        <title>Complete genome sequence of a polyethylene-glycol degrader Sphingopyxis macrogoltabida 203N (NBRC 111659).</title>
        <authorList>
            <person name="Yoshiyuki O."/>
            <person name="Shouta N."/>
            <person name="Nagata Y."/>
            <person name="Numata M."/>
            <person name="Tsuchikane K."/>
            <person name="Hosoyama A."/>
            <person name="Yamazoe A."/>
            <person name="Tsuda M."/>
            <person name="Fujita N."/>
            <person name="Kawai F."/>
        </authorList>
    </citation>
    <scope>NUCLEOTIDE SEQUENCE [LARGE SCALE GENOMIC DNA]</scope>
    <source>
        <strain evidence="2">203N</strain>
    </source>
</reference>